<dbReference type="AlphaFoldDB" id="A0A4Y7TR08"/>
<feature type="compositionally biased region" description="Polar residues" evidence="1">
    <location>
        <begin position="7"/>
        <end position="23"/>
    </location>
</feature>
<gene>
    <name evidence="2" type="ORF">FA13DRAFT_1726961</name>
</gene>
<feature type="compositionally biased region" description="Pro residues" evidence="1">
    <location>
        <begin position="279"/>
        <end position="289"/>
    </location>
</feature>
<comment type="caution">
    <text evidence="2">The sequence shown here is derived from an EMBL/GenBank/DDBJ whole genome shotgun (WGS) entry which is preliminary data.</text>
</comment>
<proteinExistence type="predicted"/>
<reference evidence="2 3" key="1">
    <citation type="journal article" date="2019" name="Nat. Ecol. Evol.">
        <title>Megaphylogeny resolves global patterns of mushroom evolution.</title>
        <authorList>
            <person name="Varga T."/>
            <person name="Krizsan K."/>
            <person name="Foldi C."/>
            <person name="Dima B."/>
            <person name="Sanchez-Garcia M."/>
            <person name="Sanchez-Ramirez S."/>
            <person name="Szollosi G.J."/>
            <person name="Szarkandi J.G."/>
            <person name="Papp V."/>
            <person name="Albert L."/>
            <person name="Andreopoulos W."/>
            <person name="Angelini C."/>
            <person name="Antonin V."/>
            <person name="Barry K.W."/>
            <person name="Bougher N.L."/>
            <person name="Buchanan P."/>
            <person name="Buyck B."/>
            <person name="Bense V."/>
            <person name="Catcheside P."/>
            <person name="Chovatia M."/>
            <person name="Cooper J."/>
            <person name="Damon W."/>
            <person name="Desjardin D."/>
            <person name="Finy P."/>
            <person name="Geml J."/>
            <person name="Haridas S."/>
            <person name="Hughes K."/>
            <person name="Justo A."/>
            <person name="Karasinski D."/>
            <person name="Kautmanova I."/>
            <person name="Kiss B."/>
            <person name="Kocsube S."/>
            <person name="Kotiranta H."/>
            <person name="LaButti K.M."/>
            <person name="Lechner B.E."/>
            <person name="Liimatainen K."/>
            <person name="Lipzen A."/>
            <person name="Lukacs Z."/>
            <person name="Mihaltcheva S."/>
            <person name="Morgado L.N."/>
            <person name="Niskanen T."/>
            <person name="Noordeloos M.E."/>
            <person name="Ohm R.A."/>
            <person name="Ortiz-Santana B."/>
            <person name="Ovrebo C."/>
            <person name="Racz N."/>
            <person name="Riley R."/>
            <person name="Savchenko A."/>
            <person name="Shiryaev A."/>
            <person name="Soop K."/>
            <person name="Spirin V."/>
            <person name="Szebenyi C."/>
            <person name="Tomsovsky M."/>
            <person name="Tulloss R.E."/>
            <person name="Uehling J."/>
            <person name="Grigoriev I.V."/>
            <person name="Vagvolgyi C."/>
            <person name="Papp T."/>
            <person name="Martin F.M."/>
            <person name="Miettinen O."/>
            <person name="Hibbett D.S."/>
            <person name="Nagy L.G."/>
        </authorList>
    </citation>
    <scope>NUCLEOTIDE SEQUENCE [LARGE SCALE GENOMIC DNA]</scope>
    <source>
        <strain evidence="2 3">FP101781</strain>
    </source>
</reference>
<organism evidence="2 3">
    <name type="scientific">Coprinellus micaceus</name>
    <name type="common">Glistening ink-cap mushroom</name>
    <name type="synonym">Coprinus micaceus</name>
    <dbReference type="NCBI Taxonomy" id="71717"/>
    <lineage>
        <taxon>Eukaryota</taxon>
        <taxon>Fungi</taxon>
        <taxon>Dikarya</taxon>
        <taxon>Basidiomycota</taxon>
        <taxon>Agaricomycotina</taxon>
        <taxon>Agaricomycetes</taxon>
        <taxon>Agaricomycetidae</taxon>
        <taxon>Agaricales</taxon>
        <taxon>Agaricineae</taxon>
        <taxon>Psathyrellaceae</taxon>
        <taxon>Coprinellus</taxon>
    </lineage>
</organism>
<feature type="region of interest" description="Disordered" evidence="1">
    <location>
        <begin position="498"/>
        <end position="597"/>
    </location>
</feature>
<feature type="region of interest" description="Disordered" evidence="1">
    <location>
        <begin position="772"/>
        <end position="795"/>
    </location>
</feature>
<feature type="region of interest" description="Disordered" evidence="1">
    <location>
        <begin position="91"/>
        <end position="290"/>
    </location>
</feature>
<feature type="compositionally biased region" description="Low complexity" evidence="1">
    <location>
        <begin position="233"/>
        <end position="258"/>
    </location>
</feature>
<feature type="region of interest" description="Disordered" evidence="1">
    <location>
        <begin position="1"/>
        <end position="74"/>
    </location>
</feature>
<sequence>MPANLSVRYSTMSRHSTMLNRPQQAPLGPRTSANMGRFRNRASRMPSEGFPAVTSPPPSTSTSPNSSMPNLYLPEFGHRTTMLPETVEEIDSPMTPAYDPKRDSALSSSQSQLSFASSVNDTTPVTPDTPLLAAQEGRPRDDPPEPLPEPLSQDDAVVSLPAPPTRPPPPPPVAVTEVNDASTQVLEGIAEEAEGAEGSRALPEAMGKRMEQVREKEEEEVASPAYHSDPQDESTPSTTPEGPTPAVTQTPNSVALSLPPAPSPAPSRAASATAAKSAGPPPKLTPPPKVKFDVEPVQWKGLTLDAALWTFDSKELQAIVSRAIRSSALESFIRLLTLENLDTTLPDELKRLESAKTMTQAKYRFLDDDGMHASTKLVVQLSETVAECDLVMEELVKLTDQITQVKKLVDHHWASALAIALRKLNGSFGRRSADLKAARERIDEMEAGLSDDELDDAIIETAEKVSVSLARATSPSSPGSDTVPLSTVLLANAISDSDVNGSSSRMHPSQLSPLATSPTTSKSNGSKENHSPMDIPDSVSIRSVKSTKSAKSSRSIGREGHSRTATVSAARTRSYRASQSSLRLPSAEAEEQLPPVPNLPTQFSAPIGAMHSAKPSSTLLHYEGSVEGSQYASYHMRRSSLDSMIGTYGHRTPTPWTGNPAAMDDMYVGSSKRESRGTLGRSHIHDGEIQLVPRTPPPVPPKVIPLEQHEARPRKWHSARRGIPSIWMNADAPKTPSERVDSLMRGNSKGKAAYQRLRTLTKRYSLPFPIFASKSSGSSSALSSPESDRRPASHT</sequence>
<name>A0A4Y7TR08_COPMI</name>
<protein>
    <submittedName>
        <fullName evidence="2">Uncharacterized protein</fullName>
    </submittedName>
</protein>
<feature type="compositionally biased region" description="Polar residues" evidence="1">
    <location>
        <begin position="563"/>
        <end position="583"/>
    </location>
</feature>
<feature type="compositionally biased region" description="Polar residues" evidence="1">
    <location>
        <begin position="498"/>
        <end position="524"/>
    </location>
</feature>
<feature type="compositionally biased region" description="Pro residues" evidence="1">
    <location>
        <begin position="161"/>
        <end position="173"/>
    </location>
</feature>
<feature type="compositionally biased region" description="Low complexity" evidence="1">
    <location>
        <begin position="105"/>
        <end position="130"/>
    </location>
</feature>
<feature type="compositionally biased region" description="Basic and acidic residues" evidence="1">
    <location>
        <begin position="786"/>
        <end position="795"/>
    </location>
</feature>
<evidence type="ECO:0000313" key="2">
    <source>
        <dbReference type="EMBL" id="TEB36596.1"/>
    </source>
</evidence>
<dbReference type="OrthoDB" id="3271284at2759"/>
<feature type="compositionally biased region" description="Low complexity" evidence="1">
    <location>
        <begin position="773"/>
        <end position="785"/>
    </location>
</feature>
<feature type="compositionally biased region" description="Basic and acidic residues" evidence="1">
    <location>
        <begin position="206"/>
        <end position="216"/>
    </location>
</feature>
<feature type="compositionally biased region" description="Low complexity" evidence="1">
    <location>
        <begin position="266"/>
        <end position="278"/>
    </location>
</feature>
<evidence type="ECO:0000313" key="3">
    <source>
        <dbReference type="Proteomes" id="UP000298030"/>
    </source>
</evidence>
<dbReference type="EMBL" id="QPFP01000005">
    <property type="protein sequence ID" value="TEB36596.1"/>
    <property type="molecule type" value="Genomic_DNA"/>
</dbReference>
<keyword evidence="3" id="KW-1185">Reference proteome</keyword>
<accession>A0A4Y7TR08</accession>
<feature type="compositionally biased region" description="Polar residues" evidence="1">
    <location>
        <begin position="540"/>
        <end position="555"/>
    </location>
</feature>
<dbReference type="Proteomes" id="UP000298030">
    <property type="component" value="Unassembled WGS sequence"/>
</dbReference>
<dbReference type="STRING" id="71717.A0A4Y7TR08"/>
<feature type="compositionally biased region" description="Low complexity" evidence="1">
    <location>
        <begin position="60"/>
        <end position="70"/>
    </location>
</feature>
<evidence type="ECO:0000256" key="1">
    <source>
        <dbReference type="SAM" id="MobiDB-lite"/>
    </source>
</evidence>